<organism evidence="5 6">
    <name type="scientific">Rhodococcus ruber</name>
    <dbReference type="NCBI Taxonomy" id="1830"/>
    <lineage>
        <taxon>Bacteria</taxon>
        <taxon>Bacillati</taxon>
        <taxon>Actinomycetota</taxon>
        <taxon>Actinomycetes</taxon>
        <taxon>Mycobacteriales</taxon>
        <taxon>Nocardiaceae</taxon>
        <taxon>Rhodococcus</taxon>
    </lineage>
</organism>
<dbReference type="Gene3D" id="3.30.300.30">
    <property type="match status" value="1"/>
</dbReference>
<feature type="domain" description="AMP-dependent synthetase/ligase" evidence="3">
    <location>
        <begin position="40"/>
        <end position="405"/>
    </location>
</feature>
<dbReference type="PANTHER" id="PTHR43201:SF5">
    <property type="entry name" value="MEDIUM-CHAIN ACYL-COA LIGASE ACSF2, MITOCHONDRIAL"/>
    <property type="match status" value="1"/>
</dbReference>
<evidence type="ECO:0000259" key="3">
    <source>
        <dbReference type="Pfam" id="PF00501"/>
    </source>
</evidence>
<dbReference type="InterPro" id="IPR045851">
    <property type="entry name" value="AMP-bd_C_sf"/>
</dbReference>
<comment type="similarity">
    <text evidence="1">Belongs to the ATP-dependent AMP-binding enzyme family.</text>
</comment>
<dbReference type="Proteomes" id="UP000042997">
    <property type="component" value="Unassembled WGS sequence"/>
</dbReference>
<dbReference type="AlphaFoldDB" id="A0A098BIG0"/>
<protein>
    <submittedName>
        <fullName evidence="5">AMP-dependent synthetase and ligase</fullName>
    </submittedName>
</protein>
<evidence type="ECO:0000256" key="2">
    <source>
        <dbReference type="ARBA" id="ARBA00022598"/>
    </source>
</evidence>
<sequence>MTSEAPTPPRALAYPILDRPATDRALGAYTGDRTVPWLLDRWRTDRPDKTFLVWEPHTGAGAQRWTYAEFGAAVDRLAAGLQARGIAPGDRVVLLMDNCPDFLVGWAAIVSAGAVAVCLNTRSSADELAYYDRHCAPRAALAGTGLAEIARDAMPGLEWIAASGGTDSLVVPPVASPAPTGTTCALGELSGTGVAPAPVSVDPLAPASIQYTSGTTARPKAVVWTHANCLWAAQVNSAHAGLRGTDVGLITLPLFHTNALGYSFLGLLWVGATAVLTPKFSASRFWDVSLRHRCTWASVVSFMLRALAGAPVPPDHTYRHWSGSAAQRPVSGRIRTTGWFGMTETVSHPVVSELAHPDPDGTMGRAAPEYAVAVVGADGRPVEPGTVGELWVRGTPGVSLFAGYLHDDDATRAAFTADGWFRTGDRVRQDRSGQYWFVERSKDMLKVGGENVAAAEVERVVATVPGVREVAVVAKPDRMLGDVPVAFVIADGAAPGDLPAEIDRVCAELLSDFKRPRQIHLVPEFPRATLNKVAKAKLRHWLLEPPAEARKTWTWV</sequence>
<dbReference type="Pfam" id="PF13193">
    <property type="entry name" value="AMP-binding_C"/>
    <property type="match status" value="1"/>
</dbReference>
<evidence type="ECO:0000259" key="4">
    <source>
        <dbReference type="Pfam" id="PF13193"/>
    </source>
</evidence>
<dbReference type="SUPFAM" id="SSF56801">
    <property type="entry name" value="Acetyl-CoA synthetase-like"/>
    <property type="match status" value="1"/>
</dbReference>
<dbReference type="Pfam" id="PF00501">
    <property type="entry name" value="AMP-binding"/>
    <property type="match status" value="1"/>
</dbReference>
<gene>
    <name evidence="5" type="ORF">RHRU231_370014</name>
</gene>
<dbReference type="RefSeq" id="WP_010594027.1">
    <property type="nucleotide sequence ID" value="NZ_CP023714.1"/>
</dbReference>
<dbReference type="GO" id="GO:0006631">
    <property type="term" value="P:fatty acid metabolic process"/>
    <property type="evidence" value="ECO:0007669"/>
    <property type="project" value="TreeGrafter"/>
</dbReference>
<evidence type="ECO:0000313" key="6">
    <source>
        <dbReference type="Proteomes" id="UP000042997"/>
    </source>
</evidence>
<keyword evidence="2 5" id="KW-0436">Ligase</keyword>
<dbReference type="Gene3D" id="3.40.50.12780">
    <property type="entry name" value="N-terminal domain of ligase-like"/>
    <property type="match status" value="1"/>
</dbReference>
<dbReference type="InterPro" id="IPR000873">
    <property type="entry name" value="AMP-dep_synth/lig_dom"/>
</dbReference>
<dbReference type="PANTHER" id="PTHR43201">
    <property type="entry name" value="ACYL-COA SYNTHETASE"/>
    <property type="match status" value="1"/>
</dbReference>
<dbReference type="InterPro" id="IPR042099">
    <property type="entry name" value="ANL_N_sf"/>
</dbReference>
<evidence type="ECO:0000256" key="1">
    <source>
        <dbReference type="ARBA" id="ARBA00006432"/>
    </source>
</evidence>
<evidence type="ECO:0000313" key="5">
    <source>
        <dbReference type="EMBL" id="CDZ87997.1"/>
    </source>
</evidence>
<proteinExistence type="inferred from homology"/>
<name>A0A098BIG0_9NOCA</name>
<dbReference type="GeneID" id="66833128"/>
<dbReference type="InterPro" id="IPR025110">
    <property type="entry name" value="AMP-bd_C"/>
</dbReference>
<dbReference type="eggNOG" id="COG0318">
    <property type="taxonomic scope" value="Bacteria"/>
</dbReference>
<dbReference type="OrthoDB" id="4363623at2"/>
<dbReference type="EMBL" id="CCSD01000047">
    <property type="protein sequence ID" value="CDZ87997.1"/>
    <property type="molecule type" value="Genomic_DNA"/>
</dbReference>
<dbReference type="GO" id="GO:0031956">
    <property type="term" value="F:medium-chain fatty acid-CoA ligase activity"/>
    <property type="evidence" value="ECO:0007669"/>
    <property type="project" value="TreeGrafter"/>
</dbReference>
<feature type="domain" description="AMP-binding enzyme C-terminal" evidence="4">
    <location>
        <begin position="456"/>
        <end position="528"/>
    </location>
</feature>
<dbReference type="KEGG" id="rrz:CS378_14345"/>
<accession>A0A098BIG0</accession>
<reference evidence="5 6" key="1">
    <citation type="journal article" date="2014" name="Genome Announc.">
        <title>Draft Genome Sequence of Propane- and Butane-Oxidizing Actinobacterium Rhodococcus ruber IEGM 231.</title>
        <authorList>
            <person name="Ivshina I.B."/>
            <person name="Kuyukina M.S."/>
            <person name="Krivoruchko A.V."/>
            <person name="Barbe V."/>
            <person name="Fischer C."/>
        </authorList>
    </citation>
    <scope>NUCLEOTIDE SEQUENCE [LARGE SCALE GENOMIC DNA]</scope>
</reference>